<comment type="caution">
    <text evidence="2">The sequence shown here is derived from an EMBL/GenBank/DDBJ whole genome shotgun (WGS) entry which is preliminary data.</text>
</comment>
<evidence type="ECO:0000256" key="1">
    <source>
        <dbReference type="SAM" id="Phobius"/>
    </source>
</evidence>
<dbReference type="EMBL" id="SOHM01000029">
    <property type="protein sequence ID" value="TFD88582.1"/>
    <property type="molecule type" value="Genomic_DNA"/>
</dbReference>
<dbReference type="Proteomes" id="UP000298468">
    <property type="component" value="Unassembled WGS sequence"/>
</dbReference>
<reference evidence="2 3" key="1">
    <citation type="submission" date="2019-03" db="EMBL/GenBank/DDBJ databases">
        <title>Genomics of glacier-inhabiting Cryobacterium strains.</title>
        <authorList>
            <person name="Liu Q."/>
            <person name="Xin Y.-H."/>
        </authorList>
    </citation>
    <scope>NUCLEOTIDE SEQUENCE [LARGE SCALE GENOMIC DNA]</scope>
    <source>
        <strain evidence="2 3">Sr59</strain>
    </source>
</reference>
<accession>A0A4R9BRT0</accession>
<keyword evidence="1" id="KW-0812">Transmembrane</keyword>
<feature type="transmembrane region" description="Helical" evidence="1">
    <location>
        <begin position="56"/>
        <end position="73"/>
    </location>
</feature>
<evidence type="ECO:0000313" key="2">
    <source>
        <dbReference type="EMBL" id="TFD88582.1"/>
    </source>
</evidence>
<keyword evidence="1" id="KW-0472">Membrane</keyword>
<keyword evidence="1" id="KW-1133">Transmembrane helix</keyword>
<feature type="transmembrane region" description="Helical" evidence="1">
    <location>
        <begin position="100"/>
        <end position="121"/>
    </location>
</feature>
<organism evidence="2 3">
    <name type="scientific">Cryobacterium lactosi</name>
    <dbReference type="NCBI Taxonomy" id="1259202"/>
    <lineage>
        <taxon>Bacteria</taxon>
        <taxon>Bacillati</taxon>
        <taxon>Actinomycetota</taxon>
        <taxon>Actinomycetes</taxon>
        <taxon>Micrococcales</taxon>
        <taxon>Microbacteriaceae</taxon>
        <taxon>Cryobacterium</taxon>
    </lineage>
</organism>
<feature type="transmembrane region" description="Helical" evidence="1">
    <location>
        <begin position="268"/>
        <end position="289"/>
    </location>
</feature>
<feature type="transmembrane region" description="Helical" evidence="1">
    <location>
        <begin position="16"/>
        <end position="36"/>
    </location>
</feature>
<dbReference type="AlphaFoldDB" id="A0A4R9BRT0"/>
<keyword evidence="3" id="KW-1185">Reference proteome</keyword>
<name>A0A4R9BRT0_9MICO</name>
<feature type="transmembrane region" description="Helical" evidence="1">
    <location>
        <begin position="226"/>
        <end position="248"/>
    </location>
</feature>
<dbReference type="RefSeq" id="WP_134641127.1">
    <property type="nucleotide sequence ID" value="NZ_SOHM01000029.1"/>
</dbReference>
<proteinExistence type="predicted"/>
<feature type="transmembrane region" description="Helical" evidence="1">
    <location>
        <begin position="301"/>
        <end position="318"/>
    </location>
</feature>
<feature type="transmembrane region" description="Helical" evidence="1">
    <location>
        <begin position="141"/>
        <end position="162"/>
    </location>
</feature>
<feature type="transmembrane region" description="Helical" evidence="1">
    <location>
        <begin position="324"/>
        <end position="345"/>
    </location>
</feature>
<protein>
    <submittedName>
        <fullName evidence="2">Uncharacterized protein</fullName>
    </submittedName>
</protein>
<gene>
    <name evidence="2" type="ORF">E3T61_12185</name>
</gene>
<evidence type="ECO:0000313" key="3">
    <source>
        <dbReference type="Proteomes" id="UP000298468"/>
    </source>
</evidence>
<sequence length="417" mass="44980">MSTPVTDSRRAIVNRALRISAFAVAGSILLYGAELFSAVQIPNIPVPALGIEPEEALLAVSVFALVVVGIVLSDKRPVFRSSLVDAEFAASTASLHKAQAAALILSETLVGVSVLIAFIGASALIRGIQVYFTSKATPFDGLILALVVAGIAWVFVLIAAANTRSPAEAMAMATYEEETYDVAANHRGVWQTRWLRHATSSSPMGILTDTNLAQILRSVRAASWKFVGLFLAYTTAVFLAFFVVYLTVSTNPYWSVLSSVPGLFARALGAACIVGTIGATACFPVQRAFVAGRNARWRRSVALLIGSLACVMASTMFIQLAYGLLSASIVSLLHVLSLIIVWILHNRSERASVTMSQVGRTTVDSGLAGQTSIYLAVREELRDFPMPRRQEQRSPSHSRVLVLPWQRPTTSEQRTNR</sequence>